<accession>A0A644XW75</accession>
<proteinExistence type="predicted"/>
<protein>
    <submittedName>
        <fullName evidence="1">Uncharacterized protein</fullName>
    </submittedName>
</protein>
<comment type="caution">
    <text evidence="1">The sequence shown here is derived from an EMBL/GenBank/DDBJ whole genome shotgun (WGS) entry which is preliminary data.</text>
</comment>
<gene>
    <name evidence="1" type="ORF">SDC9_66926</name>
</gene>
<organism evidence="1">
    <name type="scientific">bioreactor metagenome</name>
    <dbReference type="NCBI Taxonomy" id="1076179"/>
    <lineage>
        <taxon>unclassified sequences</taxon>
        <taxon>metagenomes</taxon>
        <taxon>ecological metagenomes</taxon>
    </lineage>
</organism>
<name>A0A644XW75_9ZZZZ</name>
<dbReference type="EMBL" id="VSSQ01003396">
    <property type="protein sequence ID" value="MPM20496.1"/>
    <property type="molecule type" value="Genomic_DNA"/>
</dbReference>
<sequence>MFVVLVDELLDVPDQLEIRYPLEGDAVNEITCPLT</sequence>
<evidence type="ECO:0000313" key="1">
    <source>
        <dbReference type="EMBL" id="MPM20496.1"/>
    </source>
</evidence>
<reference evidence="1" key="1">
    <citation type="submission" date="2019-08" db="EMBL/GenBank/DDBJ databases">
        <authorList>
            <person name="Kucharzyk K."/>
            <person name="Murdoch R.W."/>
            <person name="Higgins S."/>
            <person name="Loffler F."/>
        </authorList>
    </citation>
    <scope>NUCLEOTIDE SEQUENCE</scope>
</reference>
<dbReference type="AlphaFoldDB" id="A0A644XW75"/>